<gene>
    <name evidence="8" type="ORF">METZ01_LOCUS286579</name>
</gene>
<sequence>MNSKIFHILVVDDDNRIRELVKEYLEENQFLVTTAKNAEDAKKKLEILKFDILVLDIMMPGESGLTLTKEVKKNNYTPIILLTAKGETKDRIEGLELGADDYLGKPFEPKELLLRIKNILNKTKTDILPNEIHIGNALINLKKLNIKLNNKIKKINTQEKKILENMLGSPGKVFSRNDIGKIINVSKERTIDVMITRLRQKIESNPKNPKYLQTIRGSGYVLWIE</sequence>
<dbReference type="PANTHER" id="PTHR48111">
    <property type="entry name" value="REGULATOR OF RPOS"/>
    <property type="match status" value="1"/>
</dbReference>
<dbReference type="InterPro" id="IPR011006">
    <property type="entry name" value="CheY-like_superfamily"/>
</dbReference>
<evidence type="ECO:0000256" key="3">
    <source>
        <dbReference type="ARBA" id="ARBA00023015"/>
    </source>
</evidence>
<dbReference type="GO" id="GO:0000156">
    <property type="term" value="F:phosphorelay response regulator activity"/>
    <property type="evidence" value="ECO:0007669"/>
    <property type="project" value="TreeGrafter"/>
</dbReference>
<dbReference type="InterPro" id="IPR039420">
    <property type="entry name" value="WalR-like"/>
</dbReference>
<feature type="domain" description="OmpR/PhoB-type" evidence="7">
    <location>
        <begin position="129"/>
        <end position="224"/>
    </location>
</feature>
<dbReference type="Pfam" id="PF00486">
    <property type="entry name" value="Trans_reg_C"/>
    <property type="match status" value="1"/>
</dbReference>
<dbReference type="InterPro" id="IPR001867">
    <property type="entry name" value="OmpR/PhoB-type_DNA-bd"/>
</dbReference>
<evidence type="ECO:0008006" key="9">
    <source>
        <dbReference type="Google" id="ProtNLM"/>
    </source>
</evidence>
<dbReference type="EMBL" id="UINC01085828">
    <property type="protein sequence ID" value="SVC33725.1"/>
    <property type="molecule type" value="Genomic_DNA"/>
</dbReference>
<evidence type="ECO:0000256" key="1">
    <source>
        <dbReference type="ARBA" id="ARBA00022553"/>
    </source>
</evidence>
<dbReference type="SMART" id="SM00862">
    <property type="entry name" value="Trans_reg_C"/>
    <property type="match status" value="1"/>
</dbReference>
<protein>
    <recommendedName>
        <fullName evidence="9">DNA-binding response regulator</fullName>
    </recommendedName>
</protein>
<dbReference type="PROSITE" id="PS51755">
    <property type="entry name" value="OMPR_PHOB"/>
    <property type="match status" value="1"/>
</dbReference>
<keyword evidence="3" id="KW-0805">Transcription regulation</keyword>
<dbReference type="FunFam" id="3.40.50.2300:FF:000001">
    <property type="entry name" value="DNA-binding response regulator PhoB"/>
    <property type="match status" value="1"/>
</dbReference>
<organism evidence="8">
    <name type="scientific">marine metagenome</name>
    <dbReference type="NCBI Taxonomy" id="408172"/>
    <lineage>
        <taxon>unclassified sequences</taxon>
        <taxon>metagenomes</taxon>
        <taxon>ecological metagenomes</taxon>
    </lineage>
</organism>
<evidence type="ECO:0000313" key="8">
    <source>
        <dbReference type="EMBL" id="SVC33725.1"/>
    </source>
</evidence>
<dbReference type="GO" id="GO:0006355">
    <property type="term" value="P:regulation of DNA-templated transcription"/>
    <property type="evidence" value="ECO:0007669"/>
    <property type="project" value="InterPro"/>
</dbReference>
<dbReference type="InterPro" id="IPR036388">
    <property type="entry name" value="WH-like_DNA-bd_sf"/>
</dbReference>
<dbReference type="InterPro" id="IPR001789">
    <property type="entry name" value="Sig_transdc_resp-reg_receiver"/>
</dbReference>
<dbReference type="InterPro" id="IPR016032">
    <property type="entry name" value="Sig_transdc_resp-reg_C-effctor"/>
</dbReference>
<evidence type="ECO:0000256" key="5">
    <source>
        <dbReference type="ARBA" id="ARBA00023163"/>
    </source>
</evidence>
<evidence type="ECO:0000259" key="7">
    <source>
        <dbReference type="PROSITE" id="PS51755"/>
    </source>
</evidence>
<keyword evidence="4" id="KW-0238">DNA-binding</keyword>
<dbReference type="GO" id="GO:0000976">
    <property type="term" value="F:transcription cis-regulatory region binding"/>
    <property type="evidence" value="ECO:0007669"/>
    <property type="project" value="TreeGrafter"/>
</dbReference>
<evidence type="ECO:0000256" key="4">
    <source>
        <dbReference type="ARBA" id="ARBA00023125"/>
    </source>
</evidence>
<dbReference type="SUPFAM" id="SSF52172">
    <property type="entry name" value="CheY-like"/>
    <property type="match status" value="1"/>
</dbReference>
<dbReference type="PANTHER" id="PTHR48111:SF4">
    <property type="entry name" value="DNA-BINDING DUAL TRANSCRIPTIONAL REGULATOR OMPR"/>
    <property type="match status" value="1"/>
</dbReference>
<dbReference type="Pfam" id="PF00072">
    <property type="entry name" value="Response_reg"/>
    <property type="match status" value="1"/>
</dbReference>
<evidence type="ECO:0000256" key="2">
    <source>
        <dbReference type="ARBA" id="ARBA00023012"/>
    </source>
</evidence>
<feature type="domain" description="Response regulatory" evidence="6">
    <location>
        <begin position="7"/>
        <end position="120"/>
    </location>
</feature>
<dbReference type="SUPFAM" id="SSF46894">
    <property type="entry name" value="C-terminal effector domain of the bipartite response regulators"/>
    <property type="match status" value="1"/>
</dbReference>
<dbReference type="CDD" id="cd17574">
    <property type="entry name" value="REC_OmpR"/>
    <property type="match status" value="1"/>
</dbReference>
<dbReference type="PROSITE" id="PS50110">
    <property type="entry name" value="RESPONSE_REGULATORY"/>
    <property type="match status" value="1"/>
</dbReference>
<proteinExistence type="predicted"/>
<reference evidence="8" key="1">
    <citation type="submission" date="2018-05" db="EMBL/GenBank/DDBJ databases">
        <authorList>
            <person name="Lanie J.A."/>
            <person name="Ng W.-L."/>
            <person name="Kazmierczak K.M."/>
            <person name="Andrzejewski T.M."/>
            <person name="Davidsen T.M."/>
            <person name="Wayne K.J."/>
            <person name="Tettelin H."/>
            <person name="Glass J.I."/>
            <person name="Rusch D."/>
            <person name="Podicherti R."/>
            <person name="Tsui H.-C.T."/>
            <person name="Winkler M.E."/>
        </authorList>
    </citation>
    <scope>NUCLEOTIDE SEQUENCE</scope>
</reference>
<dbReference type="GO" id="GO:0032993">
    <property type="term" value="C:protein-DNA complex"/>
    <property type="evidence" value="ECO:0007669"/>
    <property type="project" value="TreeGrafter"/>
</dbReference>
<dbReference type="Gene3D" id="1.10.10.10">
    <property type="entry name" value="Winged helix-like DNA-binding domain superfamily/Winged helix DNA-binding domain"/>
    <property type="match status" value="1"/>
</dbReference>
<keyword evidence="2" id="KW-0902">Two-component regulatory system</keyword>
<dbReference type="Gene3D" id="3.40.50.2300">
    <property type="match status" value="1"/>
</dbReference>
<accession>A0A382LCX5</accession>
<dbReference type="Gene3D" id="6.10.250.690">
    <property type="match status" value="1"/>
</dbReference>
<evidence type="ECO:0000259" key="6">
    <source>
        <dbReference type="PROSITE" id="PS50110"/>
    </source>
</evidence>
<dbReference type="SMART" id="SM00448">
    <property type="entry name" value="REC"/>
    <property type="match status" value="1"/>
</dbReference>
<keyword evidence="5" id="KW-0804">Transcription</keyword>
<dbReference type="AlphaFoldDB" id="A0A382LCX5"/>
<keyword evidence="1" id="KW-0597">Phosphoprotein</keyword>
<dbReference type="CDD" id="cd00383">
    <property type="entry name" value="trans_reg_C"/>
    <property type="match status" value="1"/>
</dbReference>
<name>A0A382LCX5_9ZZZZ</name>
<dbReference type="GO" id="GO:0005829">
    <property type="term" value="C:cytosol"/>
    <property type="evidence" value="ECO:0007669"/>
    <property type="project" value="TreeGrafter"/>
</dbReference>